<dbReference type="AlphaFoldDB" id="A0A0N8KEA1"/>
<evidence type="ECO:0000256" key="1">
    <source>
        <dbReference type="SAM" id="Coils"/>
    </source>
</evidence>
<dbReference type="EMBL" id="FMBM01000001">
    <property type="protein sequence ID" value="SCC79534.1"/>
    <property type="molecule type" value="Genomic_DNA"/>
</dbReference>
<dbReference type="OrthoDB" id="7362854at2"/>
<keyword evidence="1" id="KW-0175">Coiled coil</keyword>
<dbReference type="PATRIC" id="fig|1653334.4.peg.3091"/>
<dbReference type="RefSeq" id="WP_074443799.1">
    <property type="nucleotide sequence ID" value="NZ_FMBM01000001.1"/>
</dbReference>
<organism evidence="2 4">
    <name type="scientific">Saliniramus fredricksonii</name>
    <dbReference type="NCBI Taxonomy" id="1653334"/>
    <lineage>
        <taxon>Bacteria</taxon>
        <taxon>Pseudomonadati</taxon>
        <taxon>Pseudomonadota</taxon>
        <taxon>Alphaproteobacteria</taxon>
        <taxon>Hyphomicrobiales</taxon>
        <taxon>Salinarimonadaceae</taxon>
        <taxon>Saliniramus</taxon>
    </lineage>
</organism>
<protein>
    <submittedName>
        <fullName evidence="2">Putative small protein</fullName>
    </submittedName>
</protein>
<evidence type="ECO:0000313" key="4">
    <source>
        <dbReference type="Proteomes" id="UP000050497"/>
    </source>
</evidence>
<dbReference type="Pfam" id="PF04325">
    <property type="entry name" value="DUF465"/>
    <property type="match status" value="1"/>
</dbReference>
<dbReference type="Proteomes" id="UP000050497">
    <property type="component" value="Unassembled WGS sequence"/>
</dbReference>
<evidence type="ECO:0000313" key="5">
    <source>
        <dbReference type="Proteomes" id="UP000182800"/>
    </source>
</evidence>
<dbReference type="InterPro" id="IPR007420">
    <property type="entry name" value="DUF465"/>
</dbReference>
<dbReference type="EMBL" id="LJSX01000013">
    <property type="protein sequence ID" value="KPQ10762.1"/>
    <property type="molecule type" value="Genomic_DNA"/>
</dbReference>
<reference evidence="2 4" key="1">
    <citation type="submission" date="2015-09" db="EMBL/GenBank/DDBJ databases">
        <title>Identification and resolution of microdiversity through metagenomic sequencing of parallel consortia.</title>
        <authorList>
            <person name="Nelson W.C."/>
            <person name="Romine M.F."/>
            <person name="Lindemann S.R."/>
        </authorList>
    </citation>
    <scope>NUCLEOTIDE SEQUENCE [LARGE SCALE GENOMIC DNA]</scope>
    <source>
        <strain evidence="2">HL-109</strain>
    </source>
</reference>
<accession>A0A0N8KEA1</accession>
<dbReference type="Gene3D" id="6.10.280.50">
    <property type="match status" value="1"/>
</dbReference>
<proteinExistence type="predicted"/>
<feature type="coiled-coil region" evidence="1">
    <location>
        <begin position="7"/>
        <end position="58"/>
    </location>
</feature>
<keyword evidence="5" id="KW-1185">Reference proteome</keyword>
<gene>
    <name evidence="3" type="ORF">GA0071312_0955</name>
    <name evidence="2" type="ORF">HLUCCO17_09920</name>
</gene>
<evidence type="ECO:0000313" key="2">
    <source>
        <dbReference type="EMBL" id="KPQ10762.1"/>
    </source>
</evidence>
<evidence type="ECO:0000313" key="3">
    <source>
        <dbReference type="EMBL" id="SCC79534.1"/>
    </source>
</evidence>
<dbReference type="InterPro" id="IPR038444">
    <property type="entry name" value="DUF465_sf"/>
</dbReference>
<sequence>MSLQSHLVELEKKHQALEKALHEAQIRPSSDDREVAELKRKKLQLKDEISRLQQANGKATVH</sequence>
<dbReference type="Proteomes" id="UP000182800">
    <property type="component" value="Unassembled WGS sequence"/>
</dbReference>
<name>A0A0N8KEA1_9HYPH</name>
<reference evidence="3 5" key="2">
    <citation type="submission" date="2016-08" db="EMBL/GenBank/DDBJ databases">
        <authorList>
            <person name="Varghese N."/>
            <person name="Submissions Spin"/>
        </authorList>
    </citation>
    <scope>NUCLEOTIDE SEQUENCE [LARGE SCALE GENOMIC DNA]</scope>
    <source>
        <strain evidence="3 5">HL-109</strain>
    </source>
</reference>
<comment type="caution">
    <text evidence="2">The sequence shown here is derived from an EMBL/GenBank/DDBJ whole genome shotgun (WGS) entry which is preliminary data.</text>
</comment>
<dbReference type="STRING" id="1653334.GA0071312_0955"/>